<reference evidence="2" key="1">
    <citation type="journal article" date="2021" name="BMC Genomics">
        <title>Chromosome-level genome assembly and manually-curated proteome of model necrotroph Parastagonospora nodorum Sn15 reveals a genome-wide trove of candidate effector homologs, and redundancy of virulence-related functions within an accessory chromosome.</title>
        <authorList>
            <person name="Bertazzoni S."/>
            <person name="Jones D.A.B."/>
            <person name="Phan H.T."/>
            <person name="Tan K.-C."/>
            <person name="Hane J.K."/>
        </authorList>
    </citation>
    <scope>NUCLEOTIDE SEQUENCE [LARGE SCALE GENOMIC DNA]</scope>
    <source>
        <strain evidence="2">SN15 / ATCC MYA-4574 / FGSC 10173)</strain>
    </source>
</reference>
<evidence type="ECO:0000313" key="1">
    <source>
        <dbReference type="EMBL" id="QRD01715.1"/>
    </source>
</evidence>
<organism evidence="1 2">
    <name type="scientific">Phaeosphaeria nodorum (strain SN15 / ATCC MYA-4574 / FGSC 10173)</name>
    <name type="common">Glume blotch fungus</name>
    <name type="synonym">Parastagonospora nodorum</name>
    <dbReference type="NCBI Taxonomy" id="321614"/>
    <lineage>
        <taxon>Eukaryota</taxon>
        <taxon>Fungi</taxon>
        <taxon>Dikarya</taxon>
        <taxon>Ascomycota</taxon>
        <taxon>Pezizomycotina</taxon>
        <taxon>Dothideomycetes</taxon>
        <taxon>Pleosporomycetidae</taxon>
        <taxon>Pleosporales</taxon>
        <taxon>Pleosporineae</taxon>
        <taxon>Phaeosphaeriaceae</taxon>
        <taxon>Parastagonospora</taxon>
    </lineage>
</organism>
<name>A0A7U2I4N3_PHANO</name>
<accession>A0A7U2I4N3</accession>
<gene>
    <name evidence="1" type="ORF">JI435_417190</name>
</gene>
<dbReference type="VEuPathDB" id="FungiDB:JI435_417190"/>
<sequence>MATIAAPHDVCLRSSQAASFFVGPVLSEHSSVLIFQFFDPGDHVSLGAIALLFCFRKSSALTTSAGSLSF</sequence>
<keyword evidence="2" id="KW-1185">Reference proteome</keyword>
<proteinExistence type="predicted"/>
<protein>
    <submittedName>
        <fullName evidence="1">Uncharacterized protein</fullName>
    </submittedName>
</protein>
<dbReference type="Proteomes" id="UP000663193">
    <property type="component" value="Chromosome 12"/>
</dbReference>
<evidence type="ECO:0000313" key="2">
    <source>
        <dbReference type="Proteomes" id="UP000663193"/>
    </source>
</evidence>
<dbReference type="AlphaFoldDB" id="A0A7U2I4N3"/>
<dbReference type="EMBL" id="CP069034">
    <property type="protein sequence ID" value="QRD01715.1"/>
    <property type="molecule type" value="Genomic_DNA"/>
</dbReference>